<organism evidence="2 3">
    <name type="scientific">Folsomia candida</name>
    <name type="common">Springtail</name>
    <dbReference type="NCBI Taxonomy" id="158441"/>
    <lineage>
        <taxon>Eukaryota</taxon>
        <taxon>Metazoa</taxon>
        <taxon>Ecdysozoa</taxon>
        <taxon>Arthropoda</taxon>
        <taxon>Hexapoda</taxon>
        <taxon>Collembola</taxon>
        <taxon>Entomobryomorpha</taxon>
        <taxon>Isotomoidea</taxon>
        <taxon>Isotomidae</taxon>
        <taxon>Proisotominae</taxon>
        <taxon>Folsomia</taxon>
    </lineage>
</organism>
<dbReference type="Proteomes" id="UP000198287">
    <property type="component" value="Unassembled WGS sequence"/>
</dbReference>
<reference evidence="2 3" key="1">
    <citation type="submission" date="2015-12" db="EMBL/GenBank/DDBJ databases">
        <title>The genome of Folsomia candida.</title>
        <authorList>
            <person name="Faddeeva A."/>
            <person name="Derks M.F."/>
            <person name="Anvar Y."/>
            <person name="Smit S."/>
            <person name="Van Straalen N."/>
            <person name="Roelofs D."/>
        </authorList>
    </citation>
    <scope>NUCLEOTIDE SEQUENCE [LARGE SCALE GENOMIC DNA]</scope>
    <source>
        <strain evidence="2 3">VU population</strain>
        <tissue evidence="2">Whole body</tissue>
    </source>
</reference>
<accession>A0A226DGN3</accession>
<comment type="caution">
    <text evidence="2">The sequence shown here is derived from an EMBL/GenBank/DDBJ whole genome shotgun (WGS) entry which is preliminary data.</text>
</comment>
<gene>
    <name evidence="2" type="ORF">Fcan01_20380</name>
</gene>
<keyword evidence="1" id="KW-0560">Oxidoreductase</keyword>
<dbReference type="Pfam" id="PF14027">
    <property type="entry name" value="Questin_oxidase"/>
    <property type="match status" value="1"/>
</dbReference>
<dbReference type="GO" id="GO:0016491">
    <property type="term" value="F:oxidoreductase activity"/>
    <property type="evidence" value="ECO:0007669"/>
    <property type="project" value="UniProtKB-KW"/>
</dbReference>
<evidence type="ECO:0000313" key="3">
    <source>
        <dbReference type="Proteomes" id="UP000198287"/>
    </source>
</evidence>
<dbReference type="AlphaFoldDB" id="A0A226DGN3"/>
<protein>
    <submittedName>
        <fullName evidence="2">Oxidoreductase AflY</fullName>
    </submittedName>
</protein>
<dbReference type="PANTHER" id="PTHR35870">
    <property type="entry name" value="PROTEIN, PUTATIVE (AFU_ORTHOLOGUE AFUA_5G03330)-RELATED"/>
    <property type="match status" value="1"/>
</dbReference>
<evidence type="ECO:0000256" key="1">
    <source>
        <dbReference type="ARBA" id="ARBA00023002"/>
    </source>
</evidence>
<dbReference type="STRING" id="158441.A0A226DGN3"/>
<name>A0A226DGN3_FOLCA</name>
<keyword evidence="3" id="KW-1185">Reference proteome</keyword>
<dbReference type="InterPro" id="IPR025337">
    <property type="entry name" value="Questin_oxidase-like"/>
</dbReference>
<dbReference type="PANTHER" id="PTHR35870:SF1">
    <property type="entry name" value="PROTEIN, PUTATIVE (AFU_ORTHOLOGUE AFUA_5G03330)-RELATED"/>
    <property type="match status" value="1"/>
</dbReference>
<evidence type="ECO:0000313" key="2">
    <source>
        <dbReference type="EMBL" id="OXA44339.1"/>
    </source>
</evidence>
<proteinExistence type="predicted"/>
<dbReference type="EMBL" id="LNIX01000019">
    <property type="protein sequence ID" value="OXA44339.1"/>
    <property type="molecule type" value="Genomic_DNA"/>
</dbReference>
<sequence>MSLIKPVPGGFDLVKKLLSESHTKFSILYKVFLANHLPHALYTHCSLGASLQRIQEYYDAYILKLEPLRDPGFEINLSNAWNYMGNKDAYPEYMQFFDKEIQSRKIKGCMSIFFPKLIGLSLGEALHPLIHIGYGLEFDNPEVLSEGFSYACTYPLEASSILIEVEPRPDPTEWCSVNQLLETVRAMEVPTLNPAMKNFHDKTEFVITEWVELRDILESWDHSWPGPDGDDKLFSKKLDELTEAAILLTFCTHADKIDFFLVHILTANHAVRSILPHLEKSSWKRSILLANLLGLLTTYVIQGRPEVKLNFVAEYTPKNADLTWEEIVADAVSREEEHVSKVMRTLVVYMESVPEAERGPIFTDVFIKKCALKAVDAVQDINSYLF</sequence>
<dbReference type="OrthoDB" id="10004862at2759"/>